<feature type="transmembrane region" description="Helical" evidence="22">
    <location>
        <begin position="203"/>
        <end position="224"/>
    </location>
</feature>
<gene>
    <name evidence="23" type="ORF">B5F11_08030</name>
</gene>
<proteinExistence type="inferred from homology"/>
<keyword evidence="3" id="KW-1003">Cell membrane</keyword>
<dbReference type="GO" id="GO:0015648">
    <property type="term" value="F:lipid-linked peptidoglycan transporter activity"/>
    <property type="evidence" value="ECO:0007669"/>
    <property type="project" value="TreeGrafter"/>
</dbReference>
<dbReference type="GO" id="GO:0008360">
    <property type="term" value="P:regulation of cell shape"/>
    <property type="evidence" value="ECO:0007669"/>
    <property type="project" value="UniProtKB-KW"/>
</dbReference>
<protein>
    <recommendedName>
        <fullName evidence="17">Probable peptidoglycan glycosyltransferase FtsW</fullName>
        <ecNumber evidence="19">2.4.99.28</ecNumber>
    </recommendedName>
    <alternativeName>
        <fullName evidence="18">Cell division protein FtsW</fullName>
    </alternativeName>
    <alternativeName>
        <fullName evidence="15">Cell wall polymerase</fullName>
    </alternativeName>
    <alternativeName>
        <fullName evidence="14">Peptidoglycan polymerase</fullName>
    </alternativeName>
</protein>
<evidence type="ECO:0000256" key="18">
    <source>
        <dbReference type="ARBA" id="ARBA00041418"/>
    </source>
</evidence>
<dbReference type="GO" id="GO:0051301">
    <property type="term" value="P:cell division"/>
    <property type="evidence" value="ECO:0007669"/>
    <property type="project" value="UniProtKB-KW"/>
</dbReference>
<evidence type="ECO:0000256" key="12">
    <source>
        <dbReference type="ARBA" id="ARBA00023306"/>
    </source>
</evidence>
<dbReference type="GO" id="GO:0005886">
    <property type="term" value="C:plasma membrane"/>
    <property type="evidence" value="ECO:0007669"/>
    <property type="project" value="UniProtKB-SubCell"/>
</dbReference>
<accession>A0A1Y4MLJ0</accession>
<evidence type="ECO:0000313" key="24">
    <source>
        <dbReference type="Proteomes" id="UP000196386"/>
    </source>
</evidence>
<dbReference type="EC" id="2.4.99.28" evidence="19"/>
<dbReference type="GO" id="GO:0008955">
    <property type="term" value="F:peptidoglycan glycosyltransferase activity"/>
    <property type="evidence" value="ECO:0007669"/>
    <property type="project" value="UniProtKB-EC"/>
</dbReference>
<comment type="caution">
    <text evidence="23">The sequence shown here is derived from an EMBL/GenBank/DDBJ whole genome shotgun (WGS) entry which is preliminary data.</text>
</comment>
<evidence type="ECO:0000256" key="9">
    <source>
        <dbReference type="ARBA" id="ARBA00022984"/>
    </source>
</evidence>
<keyword evidence="4" id="KW-0132">Cell division</keyword>
<feature type="transmembrane region" description="Helical" evidence="22">
    <location>
        <begin position="89"/>
        <end position="108"/>
    </location>
</feature>
<feature type="transmembrane region" description="Helical" evidence="22">
    <location>
        <begin position="353"/>
        <end position="374"/>
    </location>
</feature>
<dbReference type="InterPro" id="IPR001182">
    <property type="entry name" value="FtsW/RodA"/>
</dbReference>
<reference evidence="24" key="1">
    <citation type="submission" date="2017-04" db="EMBL/GenBank/DDBJ databases">
        <title>Function of individual gut microbiota members based on whole genome sequencing of pure cultures obtained from chicken caecum.</title>
        <authorList>
            <person name="Medvecky M."/>
            <person name="Cejkova D."/>
            <person name="Polansky O."/>
            <person name="Karasova D."/>
            <person name="Kubasova T."/>
            <person name="Cizek A."/>
            <person name="Rychlik I."/>
        </authorList>
    </citation>
    <scope>NUCLEOTIDE SEQUENCE [LARGE SCALE GENOMIC DNA]</scope>
    <source>
        <strain evidence="24">An175</strain>
    </source>
</reference>
<dbReference type="PANTHER" id="PTHR30474:SF2">
    <property type="entry name" value="PEPTIDOGLYCAN GLYCOSYLTRANSFERASE FTSW-RELATED"/>
    <property type="match status" value="1"/>
</dbReference>
<dbReference type="InterPro" id="IPR013437">
    <property type="entry name" value="FtsW"/>
</dbReference>
<dbReference type="NCBIfam" id="TIGR02614">
    <property type="entry name" value="ftsW"/>
    <property type="match status" value="1"/>
</dbReference>
<keyword evidence="7 22" id="KW-0812">Transmembrane</keyword>
<dbReference type="GO" id="GO:0071555">
    <property type="term" value="P:cell wall organization"/>
    <property type="evidence" value="ECO:0007669"/>
    <property type="project" value="UniProtKB-KW"/>
</dbReference>
<name>A0A1Y4MLJ0_9FIRM</name>
<keyword evidence="10 22" id="KW-1133">Transmembrane helix</keyword>
<evidence type="ECO:0000256" key="17">
    <source>
        <dbReference type="ARBA" id="ARBA00041185"/>
    </source>
</evidence>
<dbReference type="GO" id="GO:0009252">
    <property type="term" value="P:peptidoglycan biosynthetic process"/>
    <property type="evidence" value="ECO:0007669"/>
    <property type="project" value="UniProtKB-KW"/>
</dbReference>
<evidence type="ECO:0000256" key="22">
    <source>
        <dbReference type="SAM" id="Phobius"/>
    </source>
</evidence>
<evidence type="ECO:0000256" key="3">
    <source>
        <dbReference type="ARBA" id="ARBA00022475"/>
    </source>
</evidence>
<evidence type="ECO:0000256" key="14">
    <source>
        <dbReference type="ARBA" id="ARBA00032370"/>
    </source>
</evidence>
<dbReference type="Pfam" id="PF01098">
    <property type="entry name" value="FTSW_RODA_SPOVE"/>
    <property type="match status" value="1"/>
</dbReference>
<feature type="transmembrane region" description="Helical" evidence="22">
    <location>
        <begin position="320"/>
        <end position="341"/>
    </location>
</feature>
<feature type="transmembrane region" description="Helical" evidence="22">
    <location>
        <begin position="128"/>
        <end position="146"/>
    </location>
</feature>
<comment type="function">
    <text evidence="21">Peptidoglycan polymerase that is essential for cell division.</text>
</comment>
<evidence type="ECO:0000256" key="13">
    <source>
        <dbReference type="ARBA" id="ARBA00023316"/>
    </source>
</evidence>
<evidence type="ECO:0000256" key="20">
    <source>
        <dbReference type="ARBA" id="ARBA00049902"/>
    </source>
</evidence>
<keyword evidence="13" id="KW-0961">Cell wall biogenesis/degradation</keyword>
<comment type="catalytic activity">
    <reaction evidence="20">
        <text>[GlcNAc-(1-&gt;4)-Mur2Ac(oyl-L-Ala-gamma-D-Glu-L-Lys-D-Ala-D-Ala)](n)-di-trans,octa-cis-undecaprenyl diphosphate + beta-D-GlcNAc-(1-&gt;4)-Mur2Ac(oyl-L-Ala-gamma-D-Glu-L-Lys-D-Ala-D-Ala)-di-trans,octa-cis-undecaprenyl diphosphate = [GlcNAc-(1-&gt;4)-Mur2Ac(oyl-L-Ala-gamma-D-Glu-L-Lys-D-Ala-D-Ala)](n+1)-di-trans,octa-cis-undecaprenyl diphosphate + di-trans,octa-cis-undecaprenyl diphosphate + H(+)</text>
        <dbReference type="Rhea" id="RHEA:23708"/>
        <dbReference type="Rhea" id="RHEA-COMP:9602"/>
        <dbReference type="Rhea" id="RHEA-COMP:9603"/>
        <dbReference type="ChEBI" id="CHEBI:15378"/>
        <dbReference type="ChEBI" id="CHEBI:58405"/>
        <dbReference type="ChEBI" id="CHEBI:60033"/>
        <dbReference type="ChEBI" id="CHEBI:78435"/>
        <dbReference type="EC" id="2.4.99.28"/>
    </reaction>
</comment>
<evidence type="ECO:0000256" key="6">
    <source>
        <dbReference type="ARBA" id="ARBA00022679"/>
    </source>
</evidence>
<feature type="transmembrane region" description="Helical" evidence="22">
    <location>
        <begin position="287"/>
        <end position="308"/>
    </location>
</feature>
<keyword evidence="6" id="KW-0808">Transferase</keyword>
<evidence type="ECO:0000256" key="5">
    <source>
        <dbReference type="ARBA" id="ARBA00022676"/>
    </source>
</evidence>
<dbReference type="RefSeq" id="WP_087300790.1">
    <property type="nucleotide sequence ID" value="NZ_CAMMGH010000005.1"/>
</dbReference>
<evidence type="ECO:0000256" key="15">
    <source>
        <dbReference type="ARBA" id="ARBA00033270"/>
    </source>
</evidence>
<comment type="subcellular location">
    <subcellularLocation>
        <location evidence="1">Cell membrane</location>
        <topology evidence="1">Multi-pass membrane protein</topology>
    </subcellularLocation>
</comment>
<feature type="transmembrane region" description="Helical" evidence="22">
    <location>
        <begin position="177"/>
        <end position="196"/>
    </location>
</feature>
<evidence type="ECO:0000256" key="2">
    <source>
        <dbReference type="ARBA" id="ARBA00004752"/>
    </source>
</evidence>
<feature type="transmembrane region" description="Helical" evidence="22">
    <location>
        <begin position="21"/>
        <end position="44"/>
    </location>
</feature>
<keyword evidence="11 22" id="KW-0472">Membrane</keyword>
<evidence type="ECO:0000256" key="19">
    <source>
        <dbReference type="ARBA" id="ARBA00044770"/>
    </source>
</evidence>
<organism evidence="23 24">
    <name type="scientific">Anaerotruncus colihominis</name>
    <dbReference type="NCBI Taxonomy" id="169435"/>
    <lineage>
        <taxon>Bacteria</taxon>
        <taxon>Bacillati</taxon>
        <taxon>Bacillota</taxon>
        <taxon>Clostridia</taxon>
        <taxon>Eubacteriales</taxon>
        <taxon>Oscillospiraceae</taxon>
        <taxon>Anaerotruncus</taxon>
    </lineage>
</organism>
<keyword evidence="9" id="KW-0573">Peptidoglycan synthesis</keyword>
<keyword evidence="12" id="KW-0131">Cell cycle</keyword>
<evidence type="ECO:0000313" key="23">
    <source>
        <dbReference type="EMBL" id="OUP69585.1"/>
    </source>
</evidence>
<feature type="transmembrane region" description="Helical" evidence="22">
    <location>
        <begin position="153"/>
        <end position="171"/>
    </location>
</feature>
<dbReference type="EMBL" id="NFKP01000008">
    <property type="protein sequence ID" value="OUP69585.1"/>
    <property type="molecule type" value="Genomic_DNA"/>
</dbReference>
<evidence type="ECO:0000256" key="11">
    <source>
        <dbReference type="ARBA" id="ARBA00023136"/>
    </source>
</evidence>
<feature type="transmembrane region" description="Helical" evidence="22">
    <location>
        <begin position="64"/>
        <end position="82"/>
    </location>
</feature>
<dbReference type="GO" id="GO:0032153">
    <property type="term" value="C:cell division site"/>
    <property type="evidence" value="ECO:0007669"/>
    <property type="project" value="TreeGrafter"/>
</dbReference>
<comment type="pathway">
    <text evidence="2">Cell wall biogenesis; peptidoglycan biosynthesis.</text>
</comment>
<sequence length="383" mass="42480">MDAAHSAGKARKKRIRAERNGIDLTFLFLVLILLSIGLIMMFSASYASSYYETGDSFYYIKRQLLFAVVGVVMMLAIANIDYHILHRFAFLIYAGTLFLLVVVLIVPTREDAKRWINLGFTTFQPSELAKFAIVLIFAHLISVNYERMKNPRYGVWPFLVLLGVVVMLMLLEPHLSGTILIVSIGVVMMFVGGTDLKWFMLGGVLIGVAIIAAVLIPGVVPYAMDRLQYWIDPWSDPQNKGFQTIQSLYAIGSGGLMGVGIGNSRQKHLYLPEPHNDFVFSVVCEELGFIGATLIILLFVLLIWRGYVVAMRCRDRFGSMLAVGLTTQVGVQTVLNIAVVSNTIPNTGISLPFFSYGGTALVMLLCEMGVILSVSRQTNIEKE</sequence>
<dbReference type="Proteomes" id="UP000196386">
    <property type="component" value="Unassembled WGS sequence"/>
</dbReference>
<evidence type="ECO:0000256" key="8">
    <source>
        <dbReference type="ARBA" id="ARBA00022960"/>
    </source>
</evidence>
<evidence type="ECO:0000256" key="21">
    <source>
        <dbReference type="ARBA" id="ARBA00049966"/>
    </source>
</evidence>
<evidence type="ECO:0000256" key="10">
    <source>
        <dbReference type="ARBA" id="ARBA00022989"/>
    </source>
</evidence>
<evidence type="ECO:0000256" key="1">
    <source>
        <dbReference type="ARBA" id="ARBA00004651"/>
    </source>
</evidence>
<keyword evidence="8" id="KW-0133">Cell shape</keyword>
<evidence type="ECO:0000256" key="4">
    <source>
        <dbReference type="ARBA" id="ARBA00022618"/>
    </source>
</evidence>
<keyword evidence="5" id="KW-0328">Glycosyltransferase</keyword>
<evidence type="ECO:0000256" key="7">
    <source>
        <dbReference type="ARBA" id="ARBA00022692"/>
    </source>
</evidence>
<comment type="similarity">
    <text evidence="16">Belongs to the SEDS family. FtsW subfamily.</text>
</comment>
<evidence type="ECO:0000256" key="16">
    <source>
        <dbReference type="ARBA" id="ARBA00038053"/>
    </source>
</evidence>
<dbReference type="AlphaFoldDB" id="A0A1Y4MLJ0"/>
<dbReference type="PANTHER" id="PTHR30474">
    <property type="entry name" value="CELL CYCLE PROTEIN"/>
    <property type="match status" value="1"/>
</dbReference>